<name>A0A6A7C672_9PEZI</name>
<evidence type="ECO:0000313" key="2">
    <source>
        <dbReference type="EMBL" id="KAF2863001.1"/>
    </source>
</evidence>
<evidence type="ECO:0000313" key="3">
    <source>
        <dbReference type="Proteomes" id="UP000799421"/>
    </source>
</evidence>
<sequence>MVIDWDVVRAVPAVLARRPPIWLRDSTDEHERTHVRSDAIGISDADLLDPSRYDPGNGRFLPDDQQVRTYFEERLIQGLDTIYEGYSRGDCYEEAYGKGRWIRRVARFAIRDKLESMIAPVLAHLEDDWETFKRGHSKRGGRKILATLSQPDEPDTTSRYGGDG</sequence>
<gene>
    <name evidence="2" type="ORF">K470DRAFT_268556</name>
</gene>
<feature type="region of interest" description="Disordered" evidence="1">
    <location>
        <begin position="135"/>
        <end position="164"/>
    </location>
</feature>
<dbReference type="OrthoDB" id="10003767at2759"/>
<dbReference type="AlphaFoldDB" id="A0A6A7C672"/>
<reference evidence="2" key="1">
    <citation type="journal article" date="2020" name="Stud. Mycol.">
        <title>101 Dothideomycetes genomes: a test case for predicting lifestyles and emergence of pathogens.</title>
        <authorList>
            <person name="Haridas S."/>
            <person name="Albert R."/>
            <person name="Binder M."/>
            <person name="Bloem J."/>
            <person name="Labutti K."/>
            <person name="Salamov A."/>
            <person name="Andreopoulos B."/>
            <person name="Baker S."/>
            <person name="Barry K."/>
            <person name="Bills G."/>
            <person name="Bluhm B."/>
            <person name="Cannon C."/>
            <person name="Castanera R."/>
            <person name="Culley D."/>
            <person name="Daum C."/>
            <person name="Ezra D."/>
            <person name="Gonzalez J."/>
            <person name="Henrissat B."/>
            <person name="Kuo A."/>
            <person name="Liang C."/>
            <person name="Lipzen A."/>
            <person name="Lutzoni F."/>
            <person name="Magnuson J."/>
            <person name="Mondo S."/>
            <person name="Nolan M."/>
            <person name="Ohm R."/>
            <person name="Pangilinan J."/>
            <person name="Park H.-J."/>
            <person name="Ramirez L."/>
            <person name="Alfaro M."/>
            <person name="Sun H."/>
            <person name="Tritt A."/>
            <person name="Yoshinaga Y."/>
            <person name="Zwiers L.-H."/>
            <person name="Turgeon B."/>
            <person name="Goodwin S."/>
            <person name="Spatafora J."/>
            <person name="Crous P."/>
            <person name="Grigoriev I."/>
        </authorList>
    </citation>
    <scope>NUCLEOTIDE SEQUENCE</scope>
    <source>
        <strain evidence="2">CBS 480.64</strain>
    </source>
</reference>
<evidence type="ECO:0000256" key="1">
    <source>
        <dbReference type="SAM" id="MobiDB-lite"/>
    </source>
</evidence>
<organism evidence="2 3">
    <name type="scientific">Piedraia hortae CBS 480.64</name>
    <dbReference type="NCBI Taxonomy" id="1314780"/>
    <lineage>
        <taxon>Eukaryota</taxon>
        <taxon>Fungi</taxon>
        <taxon>Dikarya</taxon>
        <taxon>Ascomycota</taxon>
        <taxon>Pezizomycotina</taxon>
        <taxon>Dothideomycetes</taxon>
        <taxon>Dothideomycetidae</taxon>
        <taxon>Capnodiales</taxon>
        <taxon>Piedraiaceae</taxon>
        <taxon>Piedraia</taxon>
    </lineage>
</organism>
<proteinExistence type="predicted"/>
<dbReference type="EMBL" id="MU005963">
    <property type="protein sequence ID" value="KAF2863001.1"/>
    <property type="molecule type" value="Genomic_DNA"/>
</dbReference>
<accession>A0A6A7C672</accession>
<keyword evidence="3" id="KW-1185">Reference proteome</keyword>
<protein>
    <submittedName>
        <fullName evidence="2">Uncharacterized protein</fullName>
    </submittedName>
</protein>
<dbReference type="Proteomes" id="UP000799421">
    <property type="component" value="Unassembled WGS sequence"/>
</dbReference>